<organism evidence="8 9">
    <name type="scientific">Candidatus Uhrbacteria bacterium GW2011_GWC1_41_20</name>
    <dbReference type="NCBI Taxonomy" id="1618983"/>
    <lineage>
        <taxon>Bacteria</taxon>
        <taxon>Candidatus Uhriibacteriota</taxon>
    </lineage>
</organism>
<keyword evidence="5" id="KW-0378">Hydrolase</keyword>
<protein>
    <submittedName>
        <fullName evidence="8">YcfA family protein</fullName>
    </submittedName>
</protein>
<comment type="similarity">
    <text evidence="1">Belongs to the HicA mRNA interferase family.</text>
</comment>
<evidence type="ECO:0000256" key="5">
    <source>
        <dbReference type="ARBA" id="ARBA00022801"/>
    </source>
</evidence>
<keyword evidence="4" id="KW-0255">Endonuclease</keyword>
<evidence type="ECO:0000256" key="3">
    <source>
        <dbReference type="ARBA" id="ARBA00022722"/>
    </source>
</evidence>
<dbReference type="GO" id="GO:0003729">
    <property type="term" value="F:mRNA binding"/>
    <property type="evidence" value="ECO:0007669"/>
    <property type="project" value="InterPro"/>
</dbReference>
<dbReference type="AlphaFoldDB" id="A0A0G0VC11"/>
<evidence type="ECO:0000313" key="9">
    <source>
        <dbReference type="Proteomes" id="UP000033930"/>
    </source>
</evidence>
<dbReference type="Pfam" id="PF07927">
    <property type="entry name" value="HicA_toxin"/>
    <property type="match status" value="1"/>
</dbReference>
<evidence type="ECO:0000256" key="6">
    <source>
        <dbReference type="ARBA" id="ARBA00022884"/>
    </source>
</evidence>
<comment type="caution">
    <text evidence="8">The sequence shown here is derived from an EMBL/GenBank/DDBJ whole genome shotgun (WGS) entry which is preliminary data.</text>
</comment>
<dbReference type="InterPro" id="IPR012933">
    <property type="entry name" value="HicA_mRNA_interferase"/>
</dbReference>
<evidence type="ECO:0000256" key="4">
    <source>
        <dbReference type="ARBA" id="ARBA00022759"/>
    </source>
</evidence>
<dbReference type="InterPro" id="IPR038570">
    <property type="entry name" value="HicA_sf"/>
</dbReference>
<dbReference type="GO" id="GO:0016787">
    <property type="term" value="F:hydrolase activity"/>
    <property type="evidence" value="ECO:0007669"/>
    <property type="project" value="UniProtKB-KW"/>
</dbReference>
<dbReference type="EMBL" id="LCAW01000017">
    <property type="protein sequence ID" value="KKR98449.1"/>
    <property type="molecule type" value="Genomic_DNA"/>
</dbReference>
<dbReference type="SUPFAM" id="SSF54786">
    <property type="entry name" value="YcfA/nrd intein domain"/>
    <property type="match status" value="1"/>
</dbReference>
<evidence type="ECO:0000256" key="7">
    <source>
        <dbReference type="ARBA" id="ARBA00023016"/>
    </source>
</evidence>
<sequence length="73" mass="8439">MPKSYLVRLVVRVLESKGFFFVSQTGSHAKYRKLGDPILTVIIPIHGKDIKYGTFRSILRQAKLTEEDFNKKK</sequence>
<keyword evidence="7" id="KW-0346">Stress response</keyword>
<gene>
    <name evidence="8" type="ORF">UU50_C0017G0008</name>
</gene>
<evidence type="ECO:0000256" key="2">
    <source>
        <dbReference type="ARBA" id="ARBA00022649"/>
    </source>
</evidence>
<name>A0A0G0VC11_9BACT</name>
<evidence type="ECO:0000256" key="1">
    <source>
        <dbReference type="ARBA" id="ARBA00006620"/>
    </source>
</evidence>
<keyword evidence="6" id="KW-0694">RNA-binding</keyword>
<proteinExistence type="inferred from homology"/>
<dbReference type="GO" id="GO:0004519">
    <property type="term" value="F:endonuclease activity"/>
    <property type="evidence" value="ECO:0007669"/>
    <property type="project" value="UniProtKB-KW"/>
</dbReference>
<dbReference type="Proteomes" id="UP000033930">
    <property type="component" value="Unassembled WGS sequence"/>
</dbReference>
<accession>A0A0G0VC11</accession>
<dbReference type="Gene3D" id="3.30.920.30">
    <property type="entry name" value="Hypothetical protein"/>
    <property type="match status" value="1"/>
</dbReference>
<keyword evidence="3" id="KW-0540">Nuclease</keyword>
<evidence type="ECO:0000313" key="8">
    <source>
        <dbReference type="EMBL" id="KKR98449.1"/>
    </source>
</evidence>
<keyword evidence="2" id="KW-1277">Toxin-antitoxin system</keyword>
<reference evidence="8 9" key="1">
    <citation type="journal article" date="2015" name="Nature">
        <title>rRNA introns, odd ribosomes, and small enigmatic genomes across a large radiation of phyla.</title>
        <authorList>
            <person name="Brown C.T."/>
            <person name="Hug L.A."/>
            <person name="Thomas B.C."/>
            <person name="Sharon I."/>
            <person name="Castelle C.J."/>
            <person name="Singh A."/>
            <person name="Wilkins M.J."/>
            <person name="Williams K.H."/>
            <person name="Banfield J.F."/>
        </authorList>
    </citation>
    <scope>NUCLEOTIDE SEQUENCE [LARGE SCALE GENOMIC DNA]</scope>
</reference>